<evidence type="ECO:0000313" key="1">
    <source>
        <dbReference type="EMBL" id="QGM99807.1"/>
    </source>
</evidence>
<accession>A0A6B8M479</accession>
<protein>
    <submittedName>
        <fullName evidence="1">Uncharacterized protein</fullName>
    </submittedName>
</protein>
<dbReference type="RefSeq" id="WP_154420364.1">
    <property type="nucleotide sequence ID" value="NZ_CP044332.1"/>
</dbReference>
<dbReference type="Proteomes" id="UP000422569">
    <property type="component" value="Plasmid unnamed1"/>
</dbReference>
<dbReference type="EMBL" id="CP044332">
    <property type="protein sequence ID" value="QGM99807.1"/>
    <property type="molecule type" value="Genomic_DNA"/>
</dbReference>
<keyword evidence="2" id="KW-1185">Reference proteome</keyword>
<sequence length="94" mass="9461">MGFVAPIVEGNGLGIGGIGRPSPPAFLFPAFVGAIPGALGCSASGDEGLSVAFVALVAAVRSLSLPLRFAPRWRLKVEMETASPSAASICCMSL</sequence>
<dbReference type="AlphaFoldDB" id="A0A6B8M479"/>
<dbReference type="GeneID" id="42570856"/>
<evidence type="ECO:0000313" key="2">
    <source>
        <dbReference type="Proteomes" id="UP000422569"/>
    </source>
</evidence>
<reference evidence="1 2" key="1">
    <citation type="submission" date="2019-09" db="EMBL/GenBank/DDBJ databases">
        <title>Isolation and complete genome sequencing of Methylocystis species.</title>
        <authorList>
            <person name="Rumah B.L."/>
            <person name="Stead C.E."/>
            <person name="Stevens B.C."/>
            <person name="Minton N.P."/>
            <person name="Grosse-Honebrink A."/>
            <person name="Zhang Y."/>
        </authorList>
    </citation>
    <scope>NUCLEOTIDE SEQUENCE [LARGE SCALE GENOMIC DNA]</scope>
    <source>
        <strain evidence="1 2">BRCS2</strain>
        <plasmid evidence="1 2">unnamed1</plasmid>
    </source>
</reference>
<organism evidence="1 2">
    <name type="scientific">Methylocystis parvus</name>
    <dbReference type="NCBI Taxonomy" id="134"/>
    <lineage>
        <taxon>Bacteria</taxon>
        <taxon>Pseudomonadati</taxon>
        <taxon>Pseudomonadota</taxon>
        <taxon>Alphaproteobacteria</taxon>
        <taxon>Hyphomicrobiales</taxon>
        <taxon>Methylocystaceae</taxon>
        <taxon>Methylocystis</taxon>
    </lineage>
</organism>
<dbReference type="KEGG" id="mpar:F7D14_19545"/>
<proteinExistence type="predicted"/>
<name>A0A6B8M479_9HYPH</name>
<keyword evidence="1" id="KW-0614">Plasmid</keyword>
<geneLocation type="plasmid" evidence="1">
    <name>unnamed1</name>
</geneLocation>
<gene>
    <name evidence="1" type="ORF">F7D14_19545</name>
</gene>